<comment type="similarity">
    <text evidence="1 3">Belongs to the SNW family.</text>
</comment>
<feature type="region of interest" description="Disordered" evidence="4">
    <location>
        <begin position="221"/>
        <end position="406"/>
    </location>
</feature>
<dbReference type="GeneID" id="63804817"/>
<comment type="subunit">
    <text evidence="3">Associated with the spliceosome.</text>
</comment>
<dbReference type="AlphaFoldDB" id="A0A1Y1W351"/>
<keyword evidence="3" id="KW-0539">Nucleus</keyword>
<comment type="subcellular location">
    <subcellularLocation>
        <location evidence="3">Nucleus</location>
    </subcellularLocation>
</comment>
<organism evidence="6 7">
    <name type="scientific">Linderina pennispora</name>
    <dbReference type="NCBI Taxonomy" id="61395"/>
    <lineage>
        <taxon>Eukaryota</taxon>
        <taxon>Fungi</taxon>
        <taxon>Fungi incertae sedis</taxon>
        <taxon>Zoopagomycota</taxon>
        <taxon>Kickxellomycotina</taxon>
        <taxon>Kickxellomycetes</taxon>
        <taxon>Kickxellales</taxon>
        <taxon>Kickxellaceae</taxon>
        <taxon>Linderina</taxon>
    </lineage>
</organism>
<accession>A0A1Y1W351</accession>
<dbReference type="OrthoDB" id="666364at2759"/>
<dbReference type="STRING" id="61395.A0A1Y1W351"/>
<protein>
    <recommendedName>
        <fullName evidence="2 3">Pre-mRNA-processing protein 45</fullName>
    </recommendedName>
</protein>
<dbReference type="Pfam" id="PF02731">
    <property type="entry name" value="SKIP_SNW"/>
    <property type="match status" value="1"/>
</dbReference>
<dbReference type="GO" id="GO:0000398">
    <property type="term" value="P:mRNA splicing, via spliceosome"/>
    <property type="evidence" value="ECO:0007669"/>
    <property type="project" value="InterPro"/>
</dbReference>
<sequence length="534" mass="59630">MSSISQFLPDPKHSRAIPDETLKSQAVALRNAPAPIPPYGKRKGWVPKTASDFGDGGAYPEIHRGKKSNALAKQVDSEGNHGRRENEIVQSQFKELIPLRQRSDFNEEDAIPERPDQETALEKLAGGKGAGGKSEPSYQGAEFNSGASQRIVRVSEMPHRRGAEAAPEKPAPVMHSPPRKLTAEEQKEWVIPPFSLDKRLATEGRGLEQLEEALISAERNAREEISQRANIQQNLARKEKEAKEERLRMLAQRAREERAAAAGNRQPVDIDGPRQRAAAERTPVRDATPDSPGSRSPSVSPHRANRPSAASFFNDKSRSPSPAQRARRSRYEDSDDEKEPPRKRSRSPGQRAGRSRYDDSGDEKEAARARKRDELRRELRKQNERELRLSRMGNEAKAKYLRKNESRDISERIALGMAKPTASREGLFDSRLFNQPSASNAALQDEEAYNLYDKPLFNTKGRGVNSYRPRAIEEESKAAAEADRLLNSDRFGNALSGFKGSKKDSNPRSGPVEFEKDDVFGIDAFADKAKQSKQ</sequence>
<dbReference type="Proteomes" id="UP000193922">
    <property type="component" value="Unassembled WGS sequence"/>
</dbReference>
<keyword evidence="3" id="KW-0507">mRNA processing</keyword>
<reference evidence="6 7" key="1">
    <citation type="submission" date="2016-07" db="EMBL/GenBank/DDBJ databases">
        <title>Pervasive Adenine N6-methylation of Active Genes in Fungi.</title>
        <authorList>
            <consortium name="DOE Joint Genome Institute"/>
            <person name="Mondo S.J."/>
            <person name="Dannebaum R.O."/>
            <person name="Kuo R.C."/>
            <person name="Labutti K."/>
            <person name="Haridas S."/>
            <person name="Kuo A."/>
            <person name="Salamov A."/>
            <person name="Ahrendt S.R."/>
            <person name="Lipzen A."/>
            <person name="Sullivan W."/>
            <person name="Andreopoulos W.B."/>
            <person name="Clum A."/>
            <person name="Lindquist E."/>
            <person name="Daum C."/>
            <person name="Ramamoorthy G.K."/>
            <person name="Gryganskyi A."/>
            <person name="Culley D."/>
            <person name="Magnuson J.K."/>
            <person name="James T.Y."/>
            <person name="O'Malley M.A."/>
            <person name="Stajich J.E."/>
            <person name="Spatafora J.W."/>
            <person name="Visel A."/>
            <person name="Grigoriev I.V."/>
        </authorList>
    </citation>
    <scope>NUCLEOTIDE SEQUENCE [LARGE SCALE GENOMIC DNA]</scope>
    <source>
        <strain evidence="6 7">ATCC 12442</strain>
    </source>
</reference>
<feature type="compositionally biased region" description="Basic and acidic residues" evidence="4">
    <location>
        <begin position="156"/>
        <end position="167"/>
    </location>
</feature>
<dbReference type="InterPro" id="IPR004015">
    <property type="entry name" value="SKI-int_prot_SKIP_SNW-dom"/>
</dbReference>
<proteinExistence type="inferred from homology"/>
<evidence type="ECO:0000256" key="3">
    <source>
        <dbReference type="RuleBase" id="RU367140"/>
    </source>
</evidence>
<evidence type="ECO:0000313" key="7">
    <source>
        <dbReference type="Proteomes" id="UP000193922"/>
    </source>
</evidence>
<feature type="compositionally biased region" description="Basic and acidic residues" evidence="4">
    <location>
        <begin position="355"/>
        <end position="406"/>
    </location>
</feature>
<feature type="compositionally biased region" description="Basic and acidic residues" evidence="4">
    <location>
        <begin position="101"/>
        <end position="121"/>
    </location>
</feature>
<evidence type="ECO:0000256" key="2">
    <source>
        <dbReference type="ARBA" id="ARBA00022160"/>
    </source>
</evidence>
<comment type="caution">
    <text evidence="6">The sequence shown here is derived from an EMBL/GenBank/DDBJ whole genome shotgun (WGS) entry which is preliminary data.</text>
</comment>
<evidence type="ECO:0000259" key="5">
    <source>
        <dbReference type="Pfam" id="PF02731"/>
    </source>
</evidence>
<evidence type="ECO:0000256" key="4">
    <source>
        <dbReference type="SAM" id="MobiDB-lite"/>
    </source>
</evidence>
<comment type="function">
    <text evidence="3">Involved in pre-mRNA splicing.</text>
</comment>
<feature type="compositionally biased region" description="Basic and acidic residues" evidence="4">
    <location>
        <begin position="271"/>
        <end position="288"/>
    </location>
</feature>
<feature type="region of interest" description="Disordered" evidence="4">
    <location>
        <begin position="493"/>
        <end position="514"/>
    </location>
</feature>
<gene>
    <name evidence="6" type="ORF">DL89DRAFT_269130</name>
</gene>
<dbReference type="RefSeq" id="XP_040741815.1">
    <property type="nucleotide sequence ID" value="XM_040888169.1"/>
</dbReference>
<keyword evidence="7" id="KW-1185">Reference proteome</keyword>
<dbReference type="InterPro" id="IPR017862">
    <property type="entry name" value="SKI-int_prot_SKIP"/>
</dbReference>
<keyword evidence="3" id="KW-0747">Spliceosome</keyword>
<dbReference type="GO" id="GO:0005681">
    <property type="term" value="C:spliceosomal complex"/>
    <property type="evidence" value="ECO:0007669"/>
    <property type="project" value="UniProtKB-UniRule"/>
</dbReference>
<evidence type="ECO:0000313" key="6">
    <source>
        <dbReference type="EMBL" id="ORX67969.1"/>
    </source>
</evidence>
<name>A0A1Y1W351_9FUNG</name>
<feature type="region of interest" description="Disordered" evidence="4">
    <location>
        <begin position="56"/>
        <end position="186"/>
    </location>
</feature>
<keyword evidence="3" id="KW-0508">mRNA splicing</keyword>
<dbReference type="PANTHER" id="PTHR12096">
    <property type="entry name" value="NUCLEAR PROTEIN SKIP-RELATED"/>
    <property type="match status" value="1"/>
</dbReference>
<feature type="compositionally biased region" description="Basic and acidic residues" evidence="4">
    <location>
        <begin position="75"/>
        <end position="87"/>
    </location>
</feature>
<feature type="compositionally biased region" description="Basic and acidic residues" evidence="4">
    <location>
        <begin position="236"/>
        <end position="259"/>
    </location>
</feature>
<evidence type="ECO:0000256" key="1">
    <source>
        <dbReference type="ARBA" id="ARBA00010197"/>
    </source>
</evidence>
<feature type="domain" description="SKI-interacting protein SKIP SNW" evidence="5">
    <location>
        <begin position="152"/>
        <end position="258"/>
    </location>
</feature>
<dbReference type="EMBL" id="MCFD01000011">
    <property type="protein sequence ID" value="ORX67969.1"/>
    <property type="molecule type" value="Genomic_DNA"/>
</dbReference>